<organism evidence="8 9">
    <name type="scientific">Ricinus communis</name>
    <name type="common">Castor bean</name>
    <dbReference type="NCBI Taxonomy" id="3988"/>
    <lineage>
        <taxon>Eukaryota</taxon>
        <taxon>Viridiplantae</taxon>
        <taxon>Streptophyta</taxon>
        <taxon>Embryophyta</taxon>
        <taxon>Tracheophyta</taxon>
        <taxon>Spermatophyta</taxon>
        <taxon>Magnoliopsida</taxon>
        <taxon>eudicotyledons</taxon>
        <taxon>Gunneridae</taxon>
        <taxon>Pentapetalae</taxon>
        <taxon>rosids</taxon>
        <taxon>fabids</taxon>
        <taxon>Malpighiales</taxon>
        <taxon>Euphorbiaceae</taxon>
        <taxon>Acalyphoideae</taxon>
        <taxon>Acalypheae</taxon>
        <taxon>Ricinus</taxon>
    </lineage>
</organism>
<dbReference type="Proteomes" id="UP000008311">
    <property type="component" value="Unassembled WGS sequence"/>
</dbReference>
<dbReference type="GO" id="GO:0005524">
    <property type="term" value="F:ATP binding"/>
    <property type="evidence" value="ECO:0007669"/>
    <property type="project" value="UniProtKB-KW"/>
</dbReference>
<evidence type="ECO:0000256" key="6">
    <source>
        <dbReference type="SAM" id="Phobius"/>
    </source>
</evidence>
<feature type="domain" description="TcmA/NAT10 helicase" evidence="7">
    <location>
        <begin position="201"/>
        <end position="259"/>
    </location>
</feature>
<keyword evidence="5" id="KW-0012">Acyltransferase</keyword>
<evidence type="ECO:0000313" key="9">
    <source>
        <dbReference type="Proteomes" id="UP000008311"/>
    </source>
</evidence>
<dbReference type="GO" id="GO:0005634">
    <property type="term" value="C:nucleus"/>
    <property type="evidence" value="ECO:0007669"/>
    <property type="project" value="UniProtKB-SubCell"/>
</dbReference>
<dbReference type="PANTHER" id="PTHR10925">
    <property type="entry name" value="N-ACETYLTRANSFERASE 10"/>
    <property type="match status" value="1"/>
</dbReference>
<evidence type="ECO:0000256" key="5">
    <source>
        <dbReference type="ARBA" id="ARBA00023315"/>
    </source>
</evidence>
<gene>
    <name evidence="8" type="ORF">RCOM_1613940</name>
</gene>
<dbReference type="Pfam" id="PF05127">
    <property type="entry name" value="NAT10_TcmA_helicase"/>
    <property type="match status" value="1"/>
</dbReference>
<keyword evidence="6" id="KW-0812">Transmembrane</keyword>
<comment type="subcellular location">
    <subcellularLocation>
        <location evidence="1">Nucleus</location>
    </subcellularLocation>
</comment>
<evidence type="ECO:0000256" key="3">
    <source>
        <dbReference type="ARBA" id="ARBA00022741"/>
    </source>
</evidence>
<dbReference type="InterPro" id="IPR032672">
    <property type="entry name" value="TmcA/NAT10/Kre33"/>
</dbReference>
<keyword evidence="3" id="KW-0547">Nucleotide-binding</keyword>
<dbReference type="EMBL" id="EQ973775">
    <property type="protein sequence ID" value="EEF50471.1"/>
    <property type="molecule type" value="Genomic_DNA"/>
</dbReference>
<evidence type="ECO:0000256" key="1">
    <source>
        <dbReference type="ARBA" id="ARBA00004123"/>
    </source>
</evidence>
<proteinExistence type="predicted"/>
<keyword evidence="4" id="KW-0067">ATP-binding</keyword>
<evidence type="ECO:0000313" key="8">
    <source>
        <dbReference type="EMBL" id="EEF50471.1"/>
    </source>
</evidence>
<dbReference type="STRING" id="3988.B9RDL3"/>
<keyword evidence="6" id="KW-0472">Membrane</keyword>
<keyword evidence="6" id="KW-1133">Transmembrane helix</keyword>
<name>B9RDL3_RICCO</name>
<evidence type="ECO:0000259" key="7">
    <source>
        <dbReference type="Pfam" id="PF05127"/>
    </source>
</evidence>
<dbReference type="InterPro" id="IPR027417">
    <property type="entry name" value="P-loop_NTPase"/>
</dbReference>
<keyword evidence="9" id="KW-1185">Reference proteome</keyword>
<dbReference type="AlphaFoldDB" id="B9RDL3"/>
<evidence type="ECO:0000256" key="2">
    <source>
        <dbReference type="ARBA" id="ARBA00022679"/>
    </source>
</evidence>
<dbReference type="InParanoid" id="B9RDL3"/>
<dbReference type="InterPro" id="IPR007807">
    <property type="entry name" value="TcmA/NAT10_helicase"/>
</dbReference>
<accession>B9RDL3</accession>
<evidence type="ECO:0000256" key="4">
    <source>
        <dbReference type="ARBA" id="ARBA00022840"/>
    </source>
</evidence>
<protein>
    <recommendedName>
        <fullName evidence="7">TcmA/NAT10 helicase domain-containing protein</fullName>
    </recommendedName>
</protein>
<reference evidence="9" key="1">
    <citation type="journal article" date="2010" name="Nat. Biotechnol.">
        <title>Draft genome sequence of the oilseed species Ricinus communis.</title>
        <authorList>
            <person name="Chan A.P."/>
            <person name="Crabtree J."/>
            <person name="Zhao Q."/>
            <person name="Lorenzi H."/>
            <person name="Orvis J."/>
            <person name="Puiu D."/>
            <person name="Melake-Berhan A."/>
            <person name="Jones K.M."/>
            <person name="Redman J."/>
            <person name="Chen G."/>
            <person name="Cahoon E.B."/>
            <person name="Gedil M."/>
            <person name="Stanke M."/>
            <person name="Haas B.J."/>
            <person name="Wortman J.R."/>
            <person name="Fraser-Liggett C.M."/>
            <person name="Ravel J."/>
            <person name="Rabinowicz P.D."/>
        </authorList>
    </citation>
    <scope>NUCLEOTIDE SEQUENCE [LARGE SCALE GENOMIC DNA]</scope>
    <source>
        <strain evidence="9">cv. Hale</strain>
    </source>
</reference>
<feature type="transmembrane region" description="Helical" evidence="6">
    <location>
        <begin position="65"/>
        <end position="87"/>
    </location>
</feature>
<dbReference type="PANTHER" id="PTHR10925:SF5">
    <property type="entry name" value="RNA CYTIDINE ACETYLTRANSFERASE"/>
    <property type="match status" value="1"/>
</dbReference>
<dbReference type="Gene3D" id="3.40.50.300">
    <property type="entry name" value="P-loop containing nucleotide triphosphate hydrolases"/>
    <property type="match status" value="1"/>
</dbReference>
<sequence>MQRGLLDPEKADPFSLFVERGVVSYCLYREQREYLGIHGMCTLQDFFEASTPNILARTMETGKVVVWWFCFFAHSLHLLVCAQWLWIFMQGLEQSHSEVVSRFNERFLLSLASCKACMVMDDELNILPISSHVKSIVAPSVSEGHDSMRTQEELRSLKEQLHDVLPPGPLLVICTTLDQGKAVSTFLDAILDKAFQSTIALISSRGRGKSAALGLAIAGAIASGYSRIFVTAPSPENLKSPFDFICRGLHALNYEVVLEPHNVSVDEDLNDGAQHGKCWDRDAEFQQALPKCSAKSPSIVSVKPNRKCNGEAQKAGTNF</sequence>
<dbReference type="eggNOG" id="KOG2036">
    <property type="taxonomic scope" value="Eukaryota"/>
</dbReference>
<dbReference type="GO" id="GO:0008080">
    <property type="term" value="F:N-acetyltransferase activity"/>
    <property type="evidence" value="ECO:0007669"/>
    <property type="project" value="InterPro"/>
</dbReference>
<keyword evidence="2" id="KW-0808">Transferase</keyword>